<dbReference type="NCBIfam" id="TIGR00368">
    <property type="entry name" value="YifB family Mg chelatase-like AAA ATPase"/>
    <property type="match status" value="1"/>
</dbReference>
<evidence type="ECO:0000313" key="5">
    <source>
        <dbReference type="Proteomes" id="UP001174909"/>
    </source>
</evidence>
<evidence type="ECO:0000259" key="3">
    <source>
        <dbReference type="Pfam" id="PF13335"/>
    </source>
</evidence>
<dbReference type="Gene3D" id="3.40.50.300">
    <property type="entry name" value="P-loop containing nucleotide triphosphate hydrolases"/>
    <property type="match status" value="1"/>
</dbReference>
<dbReference type="Pfam" id="PF01078">
    <property type="entry name" value="Mg_chelatase"/>
    <property type="match status" value="1"/>
</dbReference>
<dbReference type="EMBL" id="CASHTH010001630">
    <property type="protein sequence ID" value="CAI8017466.1"/>
    <property type="molecule type" value="Genomic_DNA"/>
</dbReference>
<comment type="caution">
    <text evidence="4">The sequence shown here is derived from an EMBL/GenBank/DDBJ whole genome shotgun (WGS) entry which is preliminary data.</text>
</comment>
<organism evidence="4 5">
    <name type="scientific">Geodia barretti</name>
    <name type="common">Barrett's horny sponge</name>
    <dbReference type="NCBI Taxonomy" id="519541"/>
    <lineage>
        <taxon>Eukaryota</taxon>
        <taxon>Metazoa</taxon>
        <taxon>Porifera</taxon>
        <taxon>Demospongiae</taxon>
        <taxon>Heteroscleromorpha</taxon>
        <taxon>Tetractinellida</taxon>
        <taxon>Astrophorina</taxon>
        <taxon>Geodiidae</taxon>
        <taxon>Geodia</taxon>
    </lineage>
</organism>
<dbReference type="PANTHER" id="PTHR32039">
    <property type="entry name" value="MAGNESIUM-CHELATASE SUBUNIT CHLI"/>
    <property type="match status" value="1"/>
</dbReference>
<feature type="domain" description="Magnesium chelatase ChlI-like catalytic" evidence="2">
    <location>
        <begin position="1"/>
        <end position="181"/>
    </location>
</feature>
<accession>A0AA35RW86</accession>
<dbReference type="SUPFAM" id="SSF52540">
    <property type="entry name" value="P-loop containing nucleoside triphosphate hydrolases"/>
    <property type="match status" value="1"/>
</dbReference>
<dbReference type="InterPro" id="IPR000523">
    <property type="entry name" value="Mg_chelatse_chII-like_cat_dom"/>
</dbReference>
<dbReference type="InterPro" id="IPR045006">
    <property type="entry name" value="CHLI-like"/>
</dbReference>
<evidence type="ECO:0000313" key="4">
    <source>
        <dbReference type="EMBL" id="CAI8017466.1"/>
    </source>
</evidence>
<dbReference type="InterPro" id="IPR027417">
    <property type="entry name" value="P-loop_NTPase"/>
</dbReference>
<sequence length="293" mass="32528">MIGPPGSGKTMIAKRIPSILPKLSIEESLETTKIQSIIGILPSNTPLVVTRPYRSPHHTISDAGLIGGGKVPRPGEVSLAHNGVLFLDELPEFRRNVLEVMRQPLEDRQVTISRAAASLTYPANFMLVAAMNPCPCGFFSDPNRDCKCTPNQIQNYVSRISGPLLDRIDIQVEVPAVKYAELANETTGEPSAHVQERVETARQAQQQRFADTVIHANANMESKQIREYCKIDSQAQDLLRIAINQLGLSARAYDRILKVARTIADLDGNPHIETVHVSEAIQYRSLDRSFWKK</sequence>
<evidence type="ECO:0000259" key="2">
    <source>
        <dbReference type="Pfam" id="PF01078"/>
    </source>
</evidence>
<dbReference type="Proteomes" id="UP001174909">
    <property type="component" value="Unassembled WGS sequence"/>
</dbReference>
<dbReference type="AlphaFoldDB" id="A0AA35RW86"/>
<dbReference type="InterPro" id="IPR025158">
    <property type="entry name" value="Mg_chelat-rel_C"/>
</dbReference>
<dbReference type="InterPro" id="IPR004482">
    <property type="entry name" value="Mg_chelat-rel"/>
</dbReference>
<name>A0AA35RW86_GEOBA</name>
<feature type="domain" description="Mg chelatase-related protein C-terminal" evidence="3">
    <location>
        <begin position="188"/>
        <end position="284"/>
    </location>
</feature>
<gene>
    <name evidence="4" type="ORF">GBAR_LOCUS10594</name>
</gene>
<protein>
    <submittedName>
        <fullName evidence="4">Competence protein ComM</fullName>
    </submittedName>
</protein>
<dbReference type="GO" id="GO:0005524">
    <property type="term" value="F:ATP binding"/>
    <property type="evidence" value="ECO:0007669"/>
    <property type="project" value="InterPro"/>
</dbReference>
<proteinExistence type="predicted"/>
<reference evidence="4" key="1">
    <citation type="submission" date="2023-03" db="EMBL/GenBank/DDBJ databases">
        <authorList>
            <person name="Steffen K."/>
            <person name="Cardenas P."/>
        </authorList>
    </citation>
    <scope>NUCLEOTIDE SEQUENCE</scope>
</reference>
<dbReference type="PANTHER" id="PTHR32039:SF7">
    <property type="entry name" value="COMPETENCE PROTEIN COMM"/>
    <property type="match status" value="1"/>
</dbReference>
<keyword evidence="5" id="KW-1185">Reference proteome</keyword>
<dbReference type="Pfam" id="PF13335">
    <property type="entry name" value="Mg_chelatase_C"/>
    <property type="match status" value="1"/>
</dbReference>
<comment type="pathway">
    <text evidence="1">Porphyrin-containing compound metabolism; chlorophyll biosynthesis.</text>
</comment>
<evidence type="ECO:0000256" key="1">
    <source>
        <dbReference type="ARBA" id="ARBA00005173"/>
    </source>
</evidence>